<name>A0A1F7XL01_9BACT</name>
<dbReference type="Proteomes" id="UP000177382">
    <property type="component" value="Unassembled WGS sequence"/>
</dbReference>
<gene>
    <name evidence="2" type="ORF">A2V97_02685</name>
</gene>
<feature type="transmembrane region" description="Helical" evidence="1">
    <location>
        <begin position="6"/>
        <end position="25"/>
    </location>
</feature>
<evidence type="ECO:0000313" key="2">
    <source>
        <dbReference type="EMBL" id="OGM15670.1"/>
    </source>
</evidence>
<keyword evidence="1" id="KW-1133">Transmembrane helix</keyword>
<organism evidence="2 3">
    <name type="scientific">Candidatus Woesebacteria bacterium RBG_16_42_24</name>
    <dbReference type="NCBI Taxonomy" id="1802485"/>
    <lineage>
        <taxon>Bacteria</taxon>
        <taxon>Candidatus Woeseibacteriota</taxon>
    </lineage>
</organism>
<feature type="transmembrane region" description="Helical" evidence="1">
    <location>
        <begin position="62"/>
        <end position="84"/>
    </location>
</feature>
<dbReference type="STRING" id="1802485.A2V97_02685"/>
<feature type="transmembrane region" description="Helical" evidence="1">
    <location>
        <begin position="96"/>
        <end position="115"/>
    </location>
</feature>
<comment type="caution">
    <text evidence="2">The sequence shown here is derived from an EMBL/GenBank/DDBJ whole genome shotgun (WGS) entry which is preliminary data.</text>
</comment>
<evidence type="ECO:0000256" key="1">
    <source>
        <dbReference type="SAM" id="Phobius"/>
    </source>
</evidence>
<evidence type="ECO:0000313" key="3">
    <source>
        <dbReference type="Proteomes" id="UP000177382"/>
    </source>
</evidence>
<feature type="transmembrane region" description="Helical" evidence="1">
    <location>
        <begin position="121"/>
        <end position="137"/>
    </location>
</feature>
<dbReference type="AlphaFoldDB" id="A0A1F7XL01"/>
<feature type="transmembrane region" description="Helical" evidence="1">
    <location>
        <begin position="37"/>
        <end position="56"/>
    </location>
</feature>
<dbReference type="EMBL" id="MGFX01000001">
    <property type="protein sequence ID" value="OGM15670.1"/>
    <property type="molecule type" value="Genomic_DNA"/>
</dbReference>
<proteinExistence type="predicted"/>
<keyword evidence="1" id="KW-0472">Membrane</keyword>
<protein>
    <submittedName>
        <fullName evidence="2">Uncharacterized protein</fullName>
    </submittedName>
</protein>
<reference evidence="2 3" key="1">
    <citation type="journal article" date="2016" name="Nat. Commun.">
        <title>Thousands of microbial genomes shed light on interconnected biogeochemical processes in an aquifer system.</title>
        <authorList>
            <person name="Anantharaman K."/>
            <person name="Brown C.T."/>
            <person name="Hug L.A."/>
            <person name="Sharon I."/>
            <person name="Castelle C.J."/>
            <person name="Probst A.J."/>
            <person name="Thomas B.C."/>
            <person name="Singh A."/>
            <person name="Wilkins M.J."/>
            <person name="Karaoz U."/>
            <person name="Brodie E.L."/>
            <person name="Williams K.H."/>
            <person name="Hubbard S.S."/>
            <person name="Banfield J.F."/>
        </authorList>
    </citation>
    <scope>NUCLEOTIDE SEQUENCE [LARGE SCALE GENOMIC DNA]</scope>
</reference>
<accession>A0A1F7XL01</accession>
<sequence length="147" mass="16007">MDTYLVLFGIFAAIAAGLIIADNDARSKVYLSQSWRGRIGFLVLALVVDWAGLFWASPNDLLRGGLLAFGGVVSVFALLIWLPMRWREGITSRDNVGLILLLGGAVAFVLSGWTMSFETRLMVALSSVAIIIGYAMLSRRKPKEEAA</sequence>
<keyword evidence="1" id="KW-0812">Transmembrane</keyword>